<organism evidence="4 5">
    <name type="scientific">Nocardia otitidiscaviarum</name>
    <dbReference type="NCBI Taxonomy" id="1823"/>
    <lineage>
        <taxon>Bacteria</taxon>
        <taxon>Bacillati</taxon>
        <taxon>Actinomycetota</taxon>
        <taxon>Actinomycetes</taxon>
        <taxon>Mycobacteriales</taxon>
        <taxon>Nocardiaceae</taxon>
        <taxon>Nocardia</taxon>
    </lineage>
</organism>
<dbReference type="RefSeq" id="WP_143980910.1">
    <property type="nucleotide sequence ID" value="NZ_CP041695.1"/>
</dbReference>
<dbReference type="PANTHER" id="PTHR22754">
    <property type="entry name" value="DISCO-INTERACTING PROTEIN 2 DIP2 -RELATED"/>
    <property type="match status" value="1"/>
</dbReference>
<dbReference type="GO" id="GO:0005886">
    <property type="term" value="C:plasma membrane"/>
    <property type="evidence" value="ECO:0007669"/>
    <property type="project" value="TreeGrafter"/>
</dbReference>
<dbReference type="InterPro" id="IPR000873">
    <property type="entry name" value="AMP-dep_synth/lig_dom"/>
</dbReference>
<feature type="domain" description="AMP-dependent synthetase/ligase" evidence="3">
    <location>
        <begin position="23"/>
        <end position="406"/>
    </location>
</feature>
<comment type="similarity">
    <text evidence="1">Belongs to the ATP-dependent AMP-binding enzyme family.</text>
</comment>
<evidence type="ECO:0000259" key="3">
    <source>
        <dbReference type="Pfam" id="PF00501"/>
    </source>
</evidence>
<dbReference type="Proteomes" id="UP000317039">
    <property type="component" value="Chromosome"/>
</dbReference>
<dbReference type="PANTHER" id="PTHR22754:SF32">
    <property type="entry name" value="DISCO-INTERACTING PROTEIN 2"/>
    <property type="match status" value="1"/>
</dbReference>
<proteinExistence type="inferred from homology"/>
<dbReference type="Gene3D" id="3.40.50.12780">
    <property type="entry name" value="N-terminal domain of ligase-like"/>
    <property type="match status" value="1"/>
</dbReference>
<dbReference type="SUPFAM" id="SSF56801">
    <property type="entry name" value="Acetyl-CoA synthetase-like"/>
    <property type="match status" value="1"/>
</dbReference>
<feature type="region of interest" description="Disordered" evidence="2">
    <location>
        <begin position="517"/>
        <end position="545"/>
    </location>
</feature>
<accession>A0A516NKW6</accession>
<dbReference type="KEGG" id="nod:FOH10_13180"/>
<dbReference type="GO" id="GO:0070566">
    <property type="term" value="F:adenylyltransferase activity"/>
    <property type="evidence" value="ECO:0007669"/>
    <property type="project" value="TreeGrafter"/>
</dbReference>
<name>A0A516NKW6_9NOCA</name>
<protein>
    <submittedName>
        <fullName evidence="4">AMP-binding protein</fullName>
    </submittedName>
</protein>
<evidence type="ECO:0000256" key="2">
    <source>
        <dbReference type="SAM" id="MobiDB-lite"/>
    </source>
</evidence>
<evidence type="ECO:0000313" key="4">
    <source>
        <dbReference type="EMBL" id="QDP79519.1"/>
    </source>
</evidence>
<reference evidence="4 5" key="1">
    <citation type="submission" date="2019-07" db="EMBL/GenBank/DDBJ databases">
        <title>Complete Genome Sequence and Methylome Analysis of Nocardia otitidis-caviarum NEB252.</title>
        <authorList>
            <person name="Fomenkov A."/>
            <person name="Anton B.P."/>
            <person name="Vincze T."/>
            <person name="Roberts R.J."/>
        </authorList>
    </citation>
    <scope>NUCLEOTIDE SEQUENCE [LARGE SCALE GENOMIC DNA]</scope>
    <source>
        <strain evidence="4 5">NEB252</strain>
    </source>
</reference>
<dbReference type="Pfam" id="PF00501">
    <property type="entry name" value="AMP-binding"/>
    <property type="match status" value="1"/>
</dbReference>
<feature type="compositionally biased region" description="Basic and acidic residues" evidence="2">
    <location>
        <begin position="524"/>
        <end position="545"/>
    </location>
</feature>
<dbReference type="InterPro" id="IPR042099">
    <property type="entry name" value="ANL_N_sf"/>
</dbReference>
<evidence type="ECO:0000256" key="1">
    <source>
        <dbReference type="ARBA" id="ARBA00006432"/>
    </source>
</evidence>
<dbReference type="GO" id="GO:0006633">
    <property type="term" value="P:fatty acid biosynthetic process"/>
    <property type="evidence" value="ECO:0007669"/>
    <property type="project" value="TreeGrafter"/>
</dbReference>
<dbReference type="GeneID" id="80333332"/>
<gene>
    <name evidence="4" type="ORF">FOH10_13180</name>
</gene>
<evidence type="ECO:0000313" key="5">
    <source>
        <dbReference type="Proteomes" id="UP000317039"/>
    </source>
</evidence>
<dbReference type="Gene3D" id="3.30.300.30">
    <property type="match status" value="1"/>
</dbReference>
<dbReference type="EMBL" id="CP041695">
    <property type="protein sequence ID" value="QDP79519.1"/>
    <property type="molecule type" value="Genomic_DNA"/>
</dbReference>
<dbReference type="InterPro" id="IPR045851">
    <property type="entry name" value="AMP-bd_C_sf"/>
</dbReference>
<dbReference type="AlphaFoldDB" id="A0A516NKW6"/>
<sequence length="545" mass="56636">MTTSHAGSRPATVVDAIVRNAGDATLTVLDGDNPGAAVSWAAVHRRALRLATVLRAHGIGPNRRVGLLGDTSVELVAALQAVWLGGAAATMLPAVLPGSPGVHARTVAAMVGDARLDLVIVDTRIASVTRLVPARVLPLADLVTAAATAEPITPPRPAPESLALLQYTSGSTRAPRGVAVSHAHLSANIAAIAAAVGYDGGYPERVLSWLPLYHDLGLICFLAVPMSYGGELVLQSPLAFARRPESWAEAIARYRITASGAPNFAYELTARVLAGDSRLDLSSLRLLISGGEPVNPDTMARFTAAATRCGLRPSVVVPAYGLAEATVAVTISPPGTGIGVDEVDAYVLESAGRAIPAAPGVPVRRLVKLGPAVRDTSIRIVGALSGTPVAARVVGHIEIRGPSVVRAGWLRTGDIGYLTDDRQLVVCGRAKDMLILCGRNIFPQDIEAVAAQIPGMRPGRVAAFGIPGAFGDDLVVAVEANGDDTDELRRAVAAAVFDAVGSRPYAVIVVPRGGLPRTSSGKVRRAEARRRFAAEAPHSRERTVQ</sequence>